<dbReference type="GO" id="GO:0003677">
    <property type="term" value="F:DNA binding"/>
    <property type="evidence" value="ECO:0007669"/>
    <property type="project" value="InterPro"/>
</dbReference>
<keyword evidence="2" id="KW-0808">Transferase</keyword>
<evidence type="ECO:0000256" key="2">
    <source>
        <dbReference type="ARBA" id="ARBA00022679"/>
    </source>
</evidence>
<name>D4LCC9_RUMC1</name>
<dbReference type="NCBIfam" id="TIGR01128">
    <property type="entry name" value="holA"/>
    <property type="match status" value="1"/>
</dbReference>
<comment type="similarity">
    <text evidence="6">Belongs to the DNA polymerase HolA subunit family.</text>
</comment>
<dbReference type="GO" id="GO:0009360">
    <property type="term" value="C:DNA polymerase III complex"/>
    <property type="evidence" value="ECO:0007669"/>
    <property type="project" value="TreeGrafter"/>
</dbReference>
<keyword evidence="3" id="KW-0548">Nucleotidyltransferase</keyword>
<gene>
    <name evidence="9" type="ordered locus">RUM_11250</name>
</gene>
<feature type="domain" description="DNA polymerase III delta subunit-like C-terminal" evidence="8">
    <location>
        <begin position="217"/>
        <end position="336"/>
    </location>
</feature>
<comment type="catalytic activity">
    <reaction evidence="7">
        <text>DNA(n) + a 2'-deoxyribonucleoside 5'-triphosphate = DNA(n+1) + diphosphate</text>
        <dbReference type="Rhea" id="RHEA:22508"/>
        <dbReference type="Rhea" id="RHEA-COMP:17339"/>
        <dbReference type="Rhea" id="RHEA-COMP:17340"/>
        <dbReference type="ChEBI" id="CHEBI:33019"/>
        <dbReference type="ChEBI" id="CHEBI:61560"/>
        <dbReference type="ChEBI" id="CHEBI:173112"/>
        <dbReference type="EC" id="2.7.7.7"/>
    </reaction>
</comment>
<dbReference type="PATRIC" id="fig|213810.4.peg.1025"/>
<dbReference type="Pfam" id="PF21694">
    <property type="entry name" value="DNA_pol3_delta_C"/>
    <property type="match status" value="1"/>
</dbReference>
<dbReference type="GeneID" id="83155871"/>
<evidence type="ECO:0000313" key="10">
    <source>
        <dbReference type="Proteomes" id="UP000007054"/>
    </source>
</evidence>
<dbReference type="SUPFAM" id="SSF48019">
    <property type="entry name" value="post-AAA+ oligomerization domain-like"/>
    <property type="match status" value="1"/>
</dbReference>
<accession>D4LCC9</accession>
<dbReference type="STRING" id="213810.RUM_11250"/>
<dbReference type="RefSeq" id="WP_015558181.1">
    <property type="nucleotide sequence ID" value="NC_021039.1"/>
</dbReference>
<dbReference type="GO" id="GO:0003887">
    <property type="term" value="F:DNA-directed DNA polymerase activity"/>
    <property type="evidence" value="ECO:0007669"/>
    <property type="project" value="UniProtKB-KW"/>
</dbReference>
<proteinExistence type="inferred from homology"/>
<dbReference type="KEGG" id="rch:RUM_11250"/>
<evidence type="ECO:0000256" key="1">
    <source>
        <dbReference type="ARBA" id="ARBA00012417"/>
    </source>
</evidence>
<dbReference type="Gene3D" id="1.20.272.10">
    <property type="match status" value="1"/>
</dbReference>
<dbReference type="GO" id="GO:0006261">
    <property type="term" value="P:DNA-templated DNA replication"/>
    <property type="evidence" value="ECO:0007669"/>
    <property type="project" value="TreeGrafter"/>
</dbReference>
<dbReference type="Gene3D" id="3.40.50.300">
    <property type="entry name" value="P-loop containing nucleotide triphosphate hydrolases"/>
    <property type="match status" value="1"/>
</dbReference>
<dbReference type="EC" id="2.7.7.7" evidence="1"/>
<evidence type="ECO:0000256" key="5">
    <source>
        <dbReference type="ARBA" id="ARBA00022932"/>
    </source>
</evidence>
<evidence type="ECO:0000313" key="9">
    <source>
        <dbReference type="EMBL" id="CBL17274.1"/>
    </source>
</evidence>
<keyword evidence="5" id="KW-0239">DNA-directed DNA polymerase</keyword>
<dbReference type="InterPro" id="IPR027417">
    <property type="entry name" value="P-loop_NTPase"/>
</dbReference>
<protein>
    <recommendedName>
        <fullName evidence="1">DNA-directed DNA polymerase</fullName>
        <ecNumber evidence="1">2.7.7.7</ecNumber>
    </recommendedName>
</protein>
<dbReference type="EMBL" id="FP929052">
    <property type="protein sequence ID" value="CBL17274.1"/>
    <property type="molecule type" value="Genomic_DNA"/>
</dbReference>
<dbReference type="PANTHER" id="PTHR34388">
    <property type="entry name" value="DNA POLYMERASE III SUBUNIT DELTA"/>
    <property type="match status" value="1"/>
</dbReference>
<evidence type="ECO:0000256" key="3">
    <source>
        <dbReference type="ARBA" id="ARBA00022695"/>
    </source>
</evidence>
<keyword evidence="10" id="KW-1185">Reference proteome</keyword>
<dbReference type="Proteomes" id="UP000007054">
    <property type="component" value="Chromosome"/>
</dbReference>
<sequence length="342" mass="37447">MANLTPGDVIKQLQAGSHAGLYYLYGKDVAGVAAFTKRLIKKLDGDVQKYDGRDLDLEQLADAVGQYSMFAQTNVILINDPPAEDWSADRIQSFLKCLEDVPPSTVVICNVTGFDVCGGKKAPTPKHKKLIDFFGKHGVVCNFEAKTAAQLVKPMMERASRSGCSLSRQNAEQIAQLCLCDTMRIGNELDKLCAYAEGGEITGEAISMLVAREDSLNAFALARAVTARNGRAAMEALDILSQQRNEPVMLLSAITSAFLDLYRAKAAQAAGKHHEHVLEDFLYKGREFAVKNAFRDAGKSSLEQMRACILILRDTDAALKSTRLDGRILIEEAITRMLAVER</sequence>
<dbReference type="InterPro" id="IPR048466">
    <property type="entry name" value="DNA_pol3_delta-like_C"/>
</dbReference>
<dbReference type="InterPro" id="IPR005790">
    <property type="entry name" value="DNA_polIII_delta"/>
</dbReference>
<reference evidence="9" key="2">
    <citation type="submission" date="2010-03" db="EMBL/GenBank/DDBJ databases">
        <authorList>
            <person name="Pajon A."/>
        </authorList>
    </citation>
    <scope>NUCLEOTIDE SEQUENCE</scope>
    <source>
        <strain evidence="9">Type strain: 18P13</strain>
    </source>
</reference>
<dbReference type="AlphaFoldDB" id="D4LCC9"/>
<dbReference type="HOGENOM" id="CLU_044694_2_0_9"/>
<dbReference type="InterPro" id="IPR008921">
    <property type="entry name" value="DNA_pol3_clamp-load_cplx_C"/>
</dbReference>
<dbReference type="Gene3D" id="1.10.8.60">
    <property type="match status" value="1"/>
</dbReference>
<reference evidence="9" key="1">
    <citation type="submission" date="2010-03" db="EMBL/GenBank/DDBJ databases">
        <title>The genome sequence of Ruminococcus sp. 18P13.</title>
        <authorList>
            <consortium name="metaHIT consortium -- http://www.metahit.eu/"/>
            <person name="Pajon A."/>
            <person name="Turner K."/>
            <person name="Parkhill J."/>
            <person name="Bernalier A."/>
        </authorList>
    </citation>
    <scope>NUCLEOTIDE SEQUENCE [LARGE SCALE GENOMIC DNA]</scope>
    <source>
        <strain evidence="9">Type strain: 18P13</strain>
    </source>
</reference>
<keyword evidence="4" id="KW-0235">DNA replication</keyword>
<dbReference type="BioCyc" id="RCHA213810:RUM_RS05400-MONOMER"/>
<evidence type="ECO:0000256" key="6">
    <source>
        <dbReference type="ARBA" id="ARBA00034754"/>
    </source>
</evidence>
<evidence type="ECO:0000259" key="8">
    <source>
        <dbReference type="Pfam" id="PF21694"/>
    </source>
</evidence>
<dbReference type="SUPFAM" id="SSF52540">
    <property type="entry name" value="P-loop containing nucleoside triphosphate hydrolases"/>
    <property type="match status" value="1"/>
</dbReference>
<evidence type="ECO:0000256" key="4">
    <source>
        <dbReference type="ARBA" id="ARBA00022705"/>
    </source>
</evidence>
<evidence type="ECO:0000256" key="7">
    <source>
        <dbReference type="ARBA" id="ARBA00049244"/>
    </source>
</evidence>
<dbReference type="PANTHER" id="PTHR34388:SF1">
    <property type="entry name" value="DNA POLYMERASE III SUBUNIT DELTA"/>
    <property type="match status" value="1"/>
</dbReference>
<organism evidence="9 10">
    <name type="scientific">Ruminococcus champanellensis (strain DSM 18848 / JCM 17042 / KCTC 15320 / 18P13)</name>
    <dbReference type="NCBI Taxonomy" id="213810"/>
    <lineage>
        <taxon>Bacteria</taxon>
        <taxon>Bacillati</taxon>
        <taxon>Bacillota</taxon>
        <taxon>Clostridia</taxon>
        <taxon>Eubacteriales</taxon>
        <taxon>Oscillospiraceae</taxon>
        <taxon>Ruminococcus</taxon>
    </lineage>
</organism>